<reference evidence="2 3" key="1">
    <citation type="submission" date="2022-04" db="EMBL/GenBank/DDBJ databases">
        <title>Positive selection, recombination, and allopatry shape intraspecific diversity of widespread and dominant cyanobacteria.</title>
        <authorList>
            <person name="Wei J."/>
            <person name="Shu W."/>
            <person name="Hu C."/>
        </authorList>
    </citation>
    <scope>NUCLEOTIDE SEQUENCE [LARGE SCALE GENOMIC DNA]</scope>
    <source>
        <strain evidence="2 3">GB2-A5</strain>
    </source>
</reference>
<gene>
    <name evidence="2" type="ORF">NDI37_04520</name>
</gene>
<keyword evidence="3" id="KW-1185">Reference proteome</keyword>
<dbReference type="SUPFAM" id="SSF54593">
    <property type="entry name" value="Glyoxalase/Bleomycin resistance protein/Dihydroxybiphenyl dioxygenase"/>
    <property type="match status" value="1"/>
</dbReference>
<dbReference type="EMBL" id="JAMPKK010000006">
    <property type="protein sequence ID" value="MEP0863729.1"/>
    <property type="molecule type" value="Genomic_DNA"/>
</dbReference>
<name>A0ABV0JJX2_9CYAN</name>
<protein>
    <submittedName>
        <fullName evidence="2">VOC family protein</fullName>
    </submittedName>
</protein>
<dbReference type="PANTHER" id="PTHR39434:SF1">
    <property type="entry name" value="VOC DOMAIN-CONTAINING PROTEIN"/>
    <property type="match status" value="1"/>
</dbReference>
<feature type="domain" description="VOC" evidence="1">
    <location>
        <begin position="4"/>
        <end position="124"/>
    </location>
</feature>
<dbReference type="InterPro" id="IPR037523">
    <property type="entry name" value="VOC_core"/>
</dbReference>
<dbReference type="Pfam" id="PF00903">
    <property type="entry name" value="Glyoxalase"/>
    <property type="match status" value="1"/>
</dbReference>
<sequence length="143" mass="16536">MNPTIFHLAFPISNVAQAKAYYADGLGCKVGRETRDAVILNLSGHQLVAHVTKEPLTPQRGIYPRHFGLIFTAESDWEAMLERAQQRQLQFYQEPKHRFPGQLTEHRTFFLEDPFYNLMEFKYYAHAEAIFGVREYAEVGDSP</sequence>
<dbReference type="InterPro" id="IPR029068">
    <property type="entry name" value="Glyas_Bleomycin-R_OHBP_Dase"/>
</dbReference>
<dbReference type="Gene3D" id="3.10.180.10">
    <property type="entry name" value="2,3-Dihydroxybiphenyl 1,2-Dioxygenase, domain 1"/>
    <property type="match status" value="1"/>
</dbReference>
<evidence type="ECO:0000313" key="2">
    <source>
        <dbReference type="EMBL" id="MEP0863729.1"/>
    </source>
</evidence>
<dbReference type="InterPro" id="IPR004360">
    <property type="entry name" value="Glyas_Fos-R_dOase_dom"/>
</dbReference>
<dbReference type="PROSITE" id="PS51819">
    <property type="entry name" value="VOC"/>
    <property type="match status" value="1"/>
</dbReference>
<proteinExistence type="predicted"/>
<dbReference type="PANTHER" id="PTHR39434">
    <property type="match status" value="1"/>
</dbReference>
<organism evidence="2 3">
    <name type="scientific">Funiculus sociatus GB2-A5</name>
    <dbReference type="NCBI Taxonomy" id="2933946"/>
    <lineage>
        <taxon>Bacteria</taxon>
        <taxon>Bacillati</taxon>
        <taxon>Cyanobacteriota</taxon>
        <taxon>Cyanophyceae</taxon>
        <taxon>Coleofasciculales</taxon>
        <taxon>Coleofasciculaceae</taxon>
        <taxon>Funiculus</taxon>
    </lineage>
</organism>
<dbReference type="Proteomes" id="UP001442494">
    <property type="component" value="Unassembled WGS sequence"/>
</dbReference>
<evidence type="ECO:0000259" key="1">
    <source>
        <dbReference type="PROSITE" id="PS51819"/>
    </source>
</evidence>
<accession>A0ABV0JJX2</accession>
<comment type="caution">
    <text evidence="2">The sequence shown here is derived from an EMBL/GenBank/DDBJ whole genome shotgun (WGS) entry which is preliminary data.</text>
</comment>
<evidence type="ECO:0000313" key="3">
    <source>
        <dbReference type="Proteomes" id="UP001442494"/>
    </source>
</evidence>
<dbReference type="RefSeq" id="WP_190422590.1">
    <property type="nucleotide sequence ID" value="NZ_JAMPKK010000006.1"/>
</dbReference>